<reference evidence="1" key="2">
    <citation type="journal article" date="2015" name="Fish Shellfish Immunol.">
        <title>Early steps in the European eel (Anguilla anguilla)-Vibrio vulnificus interaction in the gills: Role of the RtxA13 toxin.</title>
        <authorList>
            <person name="Callol A."/>
            <person name="Pajuelo D."/>
            <person name="Ebbesson L."/>
            <person name="Teles M."/>
            <person name="MacKenzie S."/>
            <person name="Amaro C."/>
        </authorList>
    </citation>
    <scope>NUCLEOTIDE SEQUENCE</scope>
</reference>
<evidence type="ECO:0000313" key="1">
    <source>
        <dbReference type="EMBL" id="JAH90164.1"/>
    </source>
</evidence>
<organism evidence="1">
    <name type="scientific">Anguilla anguilla</name>
    <name type="common">European freshwater eel</name>
    <name type="synonym">Muraena anguilla</name>
    <dbReference type="NCBI Taxonomy" id="7936"/>
    <lineage>
        <taxon>Eukaryota</taxon>
        <taxon>Metazoa</taxon>
        <taxon>Chordata</taxon>
        <taxon>Craniata</taxon>
        <taxon>Vertebrata</taxon>
        <taxon>Euteleostomi</taxon>
        <taxon>Actinopterygii</taxon>
        <taxon>Neopterygii</taxon>
        <taxon>Teleostei</taxon>
        <taxon>Anguilliformes</taxon>
        <taxon>Anguillidae</taxon>
        <taxon>Anguilla</taxon>
    </lineage>
</organism>
<name>A0A0E9WIC9_ANGAN</name>
<reference evidence="1" key="1">
    <citation type="submission" date="2014-11" db="EMBL/GenBank/DDBJ databases">
        <authorList>
            <person name="Amaro Gonzalez C."/>
        </authorList>
    </citation>
    <scope>NUCLEOTIDE SEQUENCE</scope>
</reference>
<protein>
    <submittedName>
        <fullName evidence="1">Uncharacterized protein</fullName>
    </submittedName>
</protein>
<dbReference type="EMBL" id="GBXM01018413">
    <property type="protein sequence ID" value="JAH90164.1"/>
    <property type="molecule type" value="Transcribed_RNA"/>
</dbReference>
<sequence>MRYSNFVMNVIPGQGD</sequence>
<proteinExistence type="predicted"/>
<dbReference type="AlphaFoldDB" id="A0A0E9WIC9"/>
<accession>A0A0E9WIC9</accession>